<accession>W5TWV3</accession>
<dbReference type="PATRIC" id="fig|1415166.3.peg.7103"/>
<dbReference type="KEGG" id="nno:NONO_c69160"/>
<protein>
    <submittedName>
        <fullName evidence="1">Uncharacterized protein</fullName>
    </submittedName>
</protein>
<dbReference type="eggNOG" id="COG0452">
    <property type="taxonomic scope" value="Bacteria"/>
</dbReference>
<reference evidence="1 2" key="1">
    <citation type="journal article" date="2014" name="Appl. Environ. Microbiol.">
        <title>Insights into the Microbial Degradation of Rubber and Gutta-Percha by Analysis of the Complete Genome of Nocardia nova SH22a.</title>
        <authorList>
            <person name="Luo Q."/>
            <person name="Hiessl S."/>
            <person name="Poehlein A."/>
            <person name="Daniel R."/>
            <person name="Steinbuchel A."/>
        </authorList>
    </citation>
    <scope>NUCLEOTIDE SEQUENCE [LARGE SCALE GENOMIC DNA]</scope>
    <source>
        <strain evidence="1">SH22a</strain>
    </source>
</reference>
<keyword evidence="2" id="KW-1185">Reference proteome</keyword>
<dbReference type="Proteomes" id="UP000019150">
    <property type="component" value="Chromosome"/>
</dbReference>
<dbReference type="AlphaFoldDB" id="W5TWV3"/>
<gene>
    <name evidence="1" type="ORF">NONO_c69160</name>
</gene>
<sequence length="105" mass="11275">MCRRFAQRCPLHRQRGIGGAPLTSNSLAKWAAGIGDTLPLALLVEAVGGGLPVVAVPHAKQEQMNFPAVREAYTRLADWGVRFVRISDDSDIGPLPWMAALKALG</sequence>
<dbReference type="Gene3D" id="3.40.50.1950">
    <property type="entry name" value="Flavin prenyltransferase-like"/>
    <property type="match status" value="1"/>
</dbReference>
<dbReference type="STRING" id="1415166.NONO_c69160"/>
<dbReference type="InterPro" id="IPR036551">
    <property type="entry name" value="Flavin_trans-like"/>
</dbReference>
<dbReference type="GO" id="GO:0003824">
    <property type="term" value="F:catalytic activity"/>
    <property type="evidence" value="ECO:0007669"/>
    <property type="project" value="InterPro"/>
</dbReference>
<evidence type="ECO:0000313" key="2">
    <source>
        <dbReference type="Proteomes" id="UP000019150"/>
    </source>
</evidence>
<dbReference type="EMBL" id="CP006850">
    <property type="protein sequence ID" value="AHH21681.1"/>
    <property type="molecule type" value="Genomic_DNA"/>
</dbReference>
<evidence type="ECO:0000313" key="1">
    <source>
        <dbReference type="EMBL" id="AHH21681.1"/>
    </source>
</evidence>
<organism evidence="1 2">
    <name type="scientific">Nocardia nova SH22a</name>
    <dbReference type="NCBI Taxonomy" id="1415166"/>
    <lineage>
        <taxon>Bacteria</taxon>
        <taxon>Bacillati</taxon>
        <taxon>Actinomycetota</taxon>
        <taxon>Actinomycetes</taxon>
        <taxon>Mycobacteriales</taxon>
        <taxon>Nocardiaceae</taxon>
        <taxon>Nocardia</taxon>
    </lineage>
</organism>
<dbReference type="SUPFAM" id="SSF52507">
    <property type="entry name" value="Homo-oligomeric flavin-containing Cys decarboxylases, HFCD"/>
    <property type="match status" value="1"/>
</dbReference>
<dbReference type="HOGENOM" id="CLU_2233700_0_0_11"/>
<proteinExistence type="predicted"/>
<name>W5TWV3_9NOCA</name>